<dbReference type="Pfam" id="PF19051">
    <property type="entry name" value="GFO_IDH_MocA_C2"/>
    <property type="match status" value="1"/>
</dbReference>
<keyword evidence="4" id="KW-1185">Reference proteome</keyword>
<dbReference type="EMBL" id="ANOG01001003">
    <property type="protein sequence ID" value="EMI16055.1"/>
    <property type="molecule type" value="Genomic_DNA"/>
</dbReference>
<dbReference type="PATRIC" id="fig|1265738.3.peg.6999"/>
<dbReference type="InterPro" id="IPR006311">
    <property type="entry name" value="TAT_signal"/>
</dbReference>
<feature type="domain" description="Gfo/Idh/MocA-like oxidoreductase bacterial type C-terminal" evidence="2">
    <location>
        <begin position="244"/>
        <end position="492"/>
    </location>
</feature>
<dbReference type="PROSITE" id="PS51318">
    <property type="entry name" value="TAT"/>
    <property type="match status" value="1"/>
</dbReference>
<dbReference type="NCBIfam" id="TIGR01409">
    <property type="entry name" value="TAT_signal_seq"/>
    <property type="match status" value="1"/>
</dbReference>
<evidence type="ECO:0000313" key="3">
    <source>
        <dbReference type="EMBL" id="EMI16055.1"/>
    </source>
</evidence>
<proteinExistence type="predicted"/>
<dbReference type="Gene3D" id="3.30.360.10">
    <property type="entry name" value="Dihydrodipicolinate Reductase, domain 2"/>
    <property type="match status" value="1"/>
</dbReference>
<dbReference type="AlphaFoldDB" id="M5R9K2"/>
<gene>
    <name evidence="3" type="ORF">RMSM_07016</name>
</gene>
<dbReference type="PANTHER" id="PTHR43818:SF5">
    <property type="entry name" value="OXIDOREDUCTASE FAMILY PROTEIN"/>
    <property type="match status" value="1"/>
</dbReference>
<dbReference type="Proteomes" id="UP000011991">
    <property type="component" value="Unassembled WGS sequence"/>
</dbReference>
<evidence type="ECO:0000259" key="2">
    <source>
        <dbReference type="Pfam" id="PF19051"/>
    </source>
</evidence>
<sequence>MLDVSIRLEIEAARLALIKLLLRFSHRMIHAISPTGIHLMTTPRTPNRRRFLQTVAAAGTATALIPSPRNVFANESPNSRPVFATIGLRNQGWAITSKSFKFADFAALADVDANVLGANVEKVQKHQGKKPDAYNDYRKVLDRKDIDAVMIATPDHWHTKISVEAMYAGKDVYCEKPLTLTIAEGKLIEKVVKETGRVFQVGTMQRSESSQRFLQAIALVKNGRIGTVKKVTCGINGMTASPVIPVAPVPKELDWDLWLGPAPKVDYRALPEIRKGYGGGVPLYSNCHYAFRNWHEYSGGKLTDWGAHHVDIACWALGASDTGPSKVSPLEYSLPVEYKDGHPVVNDQYNVATQFKIRVDMPNDVEMFINSEGDNGILFEGTEGRFFVNRGKIVGKPVEDLKSNPLPEGAIEEVYGGPVSANHTANFIEAMESRKQPISDVWSHNRMLEICHLSNIAMRLDRDLSWDPEKREIVGDPQANSFLSRENRKGYEIDM</sequence>
<dbReference type="Pfam" id="PF01408">
    <property type="entry name" value="GFO_IDH_MocA"/>
    <property type="match status" value="1"/>
</dbReference>
<dbReference type="GO" id="GO:0000166">
    <property type="term" value="F:nucleotide binding"/>
    <property type="evidence" value="ECO:0007669"/>
    <property type="project" value="InterPro"/>
</dbReference>
<reference evidence="3 4" key="1">
    <citation type="journal article" date="2013" name="Mar. Genomics">
        <title>Expression of sulfatases in Rhodopirellula baltica and the diversity of sulfatases in the genus Rhodopirellula.</title>
        <authorList>
            <person name="Wegner C.E."/>
            <person name="Richter-Heitmann T."/>
            <person name="Klindworth A."/>
            <person name="Klockow C."/>
            <person name="Richter M."/>
            <person name="Achstetter T."/>
            <person name="Glockner F.O."/>
            <person name="Harder J."/>
        </authorList>
    </citation>
    <scope>NUCLEOTIDE SEQUENCE [LARGE SCALE GENOMIC DNA]</scope>
    <source>
        <strain evidence="3 4">SM1</strain>
    </source>
</reference>
<evidence type="ECO:0000313" key="4">
    <source>
        <dbReference type="Proteomes" id="UP000011991"/>
    </source>
</evidence>
<protein>
    <submittedName>
        <fullName evidence="3">Oxidoreductase domain-containing protein</fullName>
    </submittedName>
</protein>
<dbReference type="InterPro" id="IPR019546">
    <property type="entry name" value="TAT_signal_bac_arc"/>
</dbReference>
<dbReference type="InterPro" id="IPR050463">
    <property type="entry name" value="Gfo/Idh/MocA_oxidrdct_glycsds"/>
</dbReference>
<dbReference type="InterPro" id="IPR000683">
    <property type="entry name" value="Gfo/Idh/MocA-like_OxRdtase_N"/>
</dbReference>
<dbReference type="SUPFAM" id="SSF51735">
    <property type="entry name" value="NAD(P)-binding Rossmann-fold domains"/>
    <property type="match status" value="1"/>
</dbReference>
<feature type="domain" description="Gfo/Idh/MocA-like oxidoreductase N-terminal" evidence="1">
    <location>
        <begin position="119"/>
        <end position="202"/>
    </location>
</feature>
<evidence type="ECO:0000259" key="1">
    <source>
        <dbReference type="Pfam" id="PF01408"/>
    </source>
</evidence>
<dbReference type="Gene3D" id="3.40.50.720">
    <property type="entry name" value="NAD(P)-binding Rossmann-like Domain"/>
    <property type="match status" value="1"/>
</dbReference>
<comment type="caution">
    <text evidence="3">The sequence shown here is derived from an EMBL/GenBank/DDBJ whole genome shotgun (WGS) entry which is preliminary data.</text>
</comment>
<dbReference type="InterPro" id="IPR036291">
    <property type="entry name" value="NAD(P)-bd_dom_sf"/>
</dbReference>
<dbReference type="InterPro" id="IPR043906">
    <property type="entry name" value="Gfo/Idh/MocA_OxRdtase_bact_C"/>
</dbReference>
<accession>M5R9K2</accession>
<dbReference type="SUPFAM" id="SSF55347">
    <property type="entry name" value="Glyceraldehyde-3-phosphate dehydrogenase-like, C-terminal domain"/>
    <property type="match status" value="1"/>
</dbReference>
<dbReference type="PANTHER" id="PTHR43818">
    <property type="entry name" value="BCDNA.GH03377"/>
    <property type="match status" value="1"/>
</dbReference>
<organism evidence="3 4">
    <name type="scientific">Rhodopirellula maiorica SM1</name>
    <dbReference type="NCBI Taxonomy" id="1265738"/>
    <lineage>
        <taxon>Bacteria</taxon>
        <taxon>Pseudomonadati</taxon>
        <taxon>Planctomycetota</taxon>
        <taxon>Planctomycetia</taxon>
        <taxon>Pirellulales</taxon>
        <taxon>Pirellulaceae</taxon>
        <taxon>Novipirellula</taxon>
    </lineage>
</organism>
<name>M5R9K2_9BACT</name>